<dbReference type="PROSITE" id="PS51257">
    <property type="entry name" value="PROKAR_LIPOPROTEIN"/>
    <property type="match status" value="1"/>
</dbReference>
<name>A0AA96F9D6_9MICO</name>
<dbReference type="PANTHER" id="PTHR43649:SF32">
    <property type="entry name" value="SUGAR BINDING SECRETED PROTEIN"/>
    <property type="match status" value="1"/>
</dbReference>
<dbReference type="Proteomes" id="UP001303408">
    <property type="component" value="Chromosome"/>
</dbReference>
<sequence length="438" mass="46410">MKILRAGAAVAATAAFTLGLAACSSGGSGDATGGSSESSGSGGNTLTVWAWDPTFNIYAMQEAEKVYQQDHPDFKLDIQEMTWDDIQTKMTTIAQAQQYDQLPDIFLVQNNAFQKNAINYPDLFAPLTDSGIDFTEFPAGVAAYSTIDGVNYGVPFDSGTAVNAMRTDILSQAGYTIDDFTDVSWDDYITMGKDILDKTGYPLLSGQAGSSDMIMMMLQSAGASLFDDQGNPTIVDNAALEASINVYSEMVKDGIFTEVNSWDEYINSLVNGNVASTINGIWISGSLQSATDQSGDWAVTDLPALSGIDGATHYSANGGSSWAISSNADYALASDFLKSTFAGSTDLYDTILPGAGAVANWLPAGDSTVYSQPVDFFGGQAIYADVLKFAAQVPSNNTGVYYYEARDAVSAAITKIMGGEDMQTALQEAQDTVEFAMS</sequence>
<dbReference type="InterPro" id="IPR050490">
    <property type="entry name" value="Bact_solute-bd_prot1"/>
</dbReference>
<dbReference type="PANTHER" id="PTHR43649">
    <property type="entry name" value="ARABINOSE-BINDING PROTEIN-RELATED"/>
    <property type="match status" value="1"/>
</dbReference>
<feature type="signal peptide" evidence="1">
    <location>
        <begin position="1"/>
        <end position="21"/>
    </location>
</feature>
<evidence type="ECO:0000313" key="2">
    <source>
        <dbReference type="EMBL" id="WNM24446.1"/>
    </source>
</evidence>
<organism evidence="2 4">
    <name type="scientific">Demequina capsici</name>
    <dbReference type="NCBI Taxonomy" id="3075620"/>
    <lineage>
        <taxon>Bacteria</taxon>
        <taxon>Bacillati</taxon>
        <taxon>Actinomycetota</taxon>
        <taxon>Actinomycetes</taxon>
        <taxon>Micrococcales</taxon>
        <taxon>Demequinaceae</taxon>
        <taxon>Demequina</taxon>
    </lineage>
</organism>
<feature type="chain" id="PRO_5044705351" evidence="1">
    <location>
        <begin position="22"/>
        <end position="438"/>
    </location>
</feature>
<keyword evidence="1" id="KW-0732">Signal</keyword>
<evidence type="ECO:0000313" key="3">
    <source>
        <dbReference type="EMBL" id="WNM27276.1"/>
    </source>
</evidence>
<dbReference type="RefSeq" id="WP_313498200.1">
    <property type="nucleotide sequence ID" value="NZ_CP134879.1"/>
</dbReference>
<dbReference type="SUPFAM" id="SSF53850">
    <property type="entry name" value="Periplasmic binding protein-like II"/>
    <property type="match status" value="1"/>
</dbReference>
<evidence type="ECO:0000256" key="1">
    <source>
        <dbReference type="SAM" id="SignalP"/>
    </source>
</evidence>
<dbReference type="KEGG" id="dcp:RN607_13885"/>
<keyword evidence="4" id="KW-1185">Reference proteome</keyword>
<dbReference type="Gene3D" id="3.40.190.10">
    <property type="entry name" value="Periplasmic binding protein-like II"/>
    <property type="match status" value="1"/>
</dbReference>
<proteinExistence type="predicted"/>
<dbReference type="Proteomes" id="UP001304125">
    <property type="component" value="Chromosome"/>
</dbReference>
<evidence type="ECO:0000313" key="4">
    <source>
        <dbReference type="Proteomes" id="UP001304125"/>
    </source>
</evidence>
<accession>A0AA96F9D6</accession>
<dbReference type="EMBL" id="CP134880">
    <property type="protein sequence ID" value="WNM27276.1"/>
    <property type="molecule type" value="Genomic_DNA"/>
</dbReference>
<dbReference type="AlphaFoldDB" id="A0AA96F9D6"/>
<accession>A0AA96FAQ3</accession>
<gene>
    <name evidence="2" type="ORF">RN606_13940</name>
    <name evidence="3" type="ORF">RN607_13885</name>
</gene>
<dbReference type="EMBL" id="CP134879">
    <property type="protein sequence ID" value="WNM24446.1"/>
    <property type="molecule type" value="Genomic_DNA"/>
</dbReference>
<reference evidence="2 4" key="1">
    <citation type="submission" date="2023-09" db="EMBL/GenBank/DDBJ databases">
        <title>Demequina sp. a novel bacteria isolated from Capsicum annuum.</title>
        <authorList>
            <person name="Humaira Z."/>
            <person name="Lee J."/>
            <person name="Cho D."/>
        </authorList>
    </citation>
    <scope>NUCLEOTIDE SEQUENCE [LARGE SCALE GENOMIC DNA]</scope>
    <source>
        <strain evidence="2 4">OYTSA14</strain>
        <strain evidence="3">PMTSA13</strain>
    </source>
</reference>
<protein>
    <submittedName>
        <fullName evidence="2">Carbohydrate ABC transporter substrate-binding protein</fullName>
    </submittedName>
</protein>